<dbReference type="AlphaFoldDB" id="A0AAV4BB74"/>
<evidence type="ECO:0000256" key="2">
    <source>
        <dbReference type="SAM" id="SignalP"/>
    </source>
</evidence>
<dbReference type="InterPro" id="IPR007110">
    <property type="entry name" value="Ig-like_dom"/>
</dbReference>
<dbReference type="InterPro" id="IPR003598">
    <property type="entry name" value="Ig_sub2"/>
</dbReference>
<evidence type="ECO:0000259" key="3">
    <source>
        <dbReference type="PROSITE" id="PS50835"/>
    </source>
</evidence>
<dbReference type="SMART" id="SM00408">
    <property type="entry name" value="IGc2"/>
    <property type="match status" value="2"/>
</dbReference>
<dbReference type="GO" id="GO:0032589">
    <property type="term" value="C:neuron projection membrane"/>
    <property type="evidence" value="ECO:0007669"/>
    <property type="project" value="TreeGrafter"/>
</dbReference>
<dbReference type="CDD" id="cd00096">
    <property type="entry name" value="Ig"/>
    <property type="match status" value="1"/>
</dbReference>
<evidence type="ECO:0000313" key="5">
    <source>
        <dbReference type="Proteomes" id="UP000735302"/>
    </source>
</evidence>
<keyword evidence="1" id="KW-0812">Transmembrane</keyword>
<accession>A0AAV4BB74</accession>
<dbReference type="InterPro" id="IPR003599">
    <property type="entry name" value="Ig_sub"/>
</dbReference>
<organism evidence="4 5">
    <name type="scientific">Plakobranchus ocellatus</name>
    <dbReference type="NCBI Taxonomy" id="259542"/>
    <lineage>
        <taxon>Eukaryota</taxon>
        <taxon>Metazoa</taxon>
        <taxon>Spiralia</taxon>
        <taxon>Lophotrochozoa</taxon>
        <taxon>Mollusca</taxon>
        <taxon>Gastropoda</taxon>
        <taxon>Heterobranchia</taxon>
        <taxon>Euthyneura</taxon>
        <taxon>Panpulmonata</taxon>
        <taxon>Sacoglossa</taxon>
        <taxon>Placobranchoidea</taxon>
        <taxon>Plakobranchidae</taxon>
        <taxon>Plakobranchus</taxon>
    </lineage>
</organism>
<keyword evidence="1" id="KW-0472">Membrane</keyword>
<dbReference type="Pfam" id="PF00047">
    <property type="entry name" value="ig"/>
    <property type="match status" value="1"/>
</dbReference>
<dbReference type="PANTHER" id="PTHR23279">
    <property type="entry name" value="DEFECTIVE PROBOSCIS EXTENSION RESPONSE DPR -RELATED"/>
    <property type="match status" value="1"/>
</dbReference>
<dbReference type="GO" id="GO:0050808">
    <property type="term" value="P:synapse organization"/>
    <property type="evidence" value="ECO:0007669"/>
    <property type="project" value="TreeGrafter"/>
</dbReference>
<sequence>MRRLASYWIIVLFTAFMLMMPLLSGPPLVEGMDTPMAKRSLKVHHGKGLSKSLWRLKRTGATRKAKIQDVTSSKDHAHRLHDTPTIAKSDRLRNRQQNSRIETRTDNSWSFFPSKMDIPNFKAQALPLLKSSNTDEERTPKGKAGPTPEFVFVQPIVVVQTNSLAVLPCSVKNLGDRGVVWRNLSSDGYLTIDKMVWNSDPRVFVDYKLQEDGVTTWDLLIKRVRPSDAGMYECQVTTSERIVLNVELKIEDRTTTMKPKTRVMKKVTQRDSIKNRKMEAADQRHSQKKEFITAGKSIQLVCKTTVNSLSSASSAGVTWFKDGQAIKSSKHTLLTRYEREEEKLYVNELYIDKTSLGDSGEYHCRLQDKVIDAVMIHVLPNTTIGSETQDSRSTYYSVSSLTTENKAMALLNWQTHWLFVLVVHMLPFLFTSSFSSFFDLLAFVIHRNTKIVDQT</sequence>
<proteinExistence type="predicted"/>
<dbReference type="SMART" id="SM00409">
    <property type="entry name" value="IG"/>
    <property type="match status" value="2"/>
</dbReference>
<dbReference type="InterPro" id="IPR036179">
    <property type="entry name" value="Ig-like_dom_sf"/>
</dbReference>
<dbReference type="Gene3D" id="2.60.40.10">
    <property type="entry name" value="Immunoglobulins"/>
    <property type="match status" value="2"/>
</dbReference>
<gene>
    <name evidence="4" type="ORF">PoB_004291800</name>
</gene>
<dbReference type="InterPro" id="IPR013151">
    <property type="entry name" value="Immunoglobulin_dom"/>
</dbReference>
<feature type="domain" description="Ig-like" evidence="3">
    <location>
        <begin position="259"/>
        <end position="368"/>
    </location>
</feature>
<feature type="transmembrane region" description="Helical" evidence="1">
    <location>
        <begin position="417"/>
        <end position="445"/>
    </location>
</feature>
<name>A0AAV4BB74_9GAST</name>
<dbReference type="Proteomes" id="UP000735302">
    <property type="component" value="Unassembled WGS sequence"/>
</dbReference>
<protein>
    <submittedName>
        <fullName evidence="4">Kin of irre-like protein 3</fullName>
    </submittedName>
</protein>
<reference evidence="4 5" key="1">
    <citation type="journal article" date="2021" name="Elife">
        <title>Chloroplast acquisition without the gene transfer in kleptoplastic sea slugs, Plakobranchus ocellatus.</title>
        <authorList>
            <person name="Maeda T."/>
            <person name="Takahashi S."/>
            <person name="Yoshida T."/>
            <person name="Shimamura S."/>
            <person name="Takaki Y."/>
            <person name="Nagai Y."/>
            <person name="Toyoda A."/>
            <person name="Suzuki Y."/>
            <person name="Arimoto A."/>
            <person name="Ishii H."/>
            <person name="Satoh N."/>
            <person name="Nishiyama T."/>
            <person name="Hasebe M."/>
            <person name="Maruyama T."/>
            <person name="Minagawa J."/>
            <person name="Obokata J."/>
            <person name="Shigenobu S."/>
        </authorList>
    </citation>
    <scope>NUCLEOTIDE SEQUENCE [LARGE SCALE GENOMIC DNA]</scope>
</reference>
<dbReference type="PROSITE" id="PS50835">
    <property type="entry name" value="IG_LIKE"/>
    <property type="match status" value="2"/>
</dbReference>
<dbReference type="SUPFAM" id="SSF48726">
    <property type="entry name" value="Immunoglobulin"/>
    <property type="match status" value="2"/>
</dbReference>
<feature type="domain" description="Ig-like" evidence="3">
    <location>
        <begin position="148"/>
        <end position="245"/>
    </location>
</feature>
<evidence type="ECO:0000256" key="1">
    <source>
        <dbReference type="SAM" id="Phobius"/>
    </source>
</evidence>
<feature type="signal peptide" evidence="2">
    <location>
        <begin position="1"/>
        <end position="24"/>
    </location>
</feature>
<feature type="chain" id="PRO_5043539786" evidence="2">
    <location>
        <begin position="25"/>
        <end position="455"/>
    </location>
</feature>
<dbReference type="InterPro" id="IPR037448">
    <property type="entry name" value="Zig-8"/>
</dbReference>
<dbReference type="InterPro" id="IPR013783">
    <property type="entry name" value="Ig-like_fold"/>
</dbReference>
<comment type="caution">
    <text evidence="4">The sequence shown here is derived from an EMBL/GenBank/DDBJ whole genome shotgun (WGS) entry which is preliminary data.</text>
</comment>
<keyword evidence="1" id="KW-1133">Transmembrane helix</keyword>
<evidence type="ECO:0000313" key="4">
    <source>
        <dbReference type="EMBL" id="GFO16413.1"/>
    </source>
</evidence>
<keyword evidence="5" id="KW-1185">Reference proteome</keyword>
<dbReference type="EMBL" id="BLXT01004662">
    <property type="protein sequence ID" value="GFO16413.1"/>
    <property type="molecule type" value="Genomic_DNA"/>
</dbReference>
<dbReference type="PANTHER" id="PTHR23279:SF36">
    <property type="entry name" value="DEFECTIVE PROBOSCIS EXTENSION RESPONSE 9, ISOFORM A"/>
    <property type="match status" value="1"/>
</dbReference>
<keyword evidence="2" id="KW-0732">Signal</keyword>